<evidence type="ECO:0008006" key="11">
    <source>
        <dbReference type="Google" id="ProtNLM"/>
    </source>
</evidence>
<dbReference type="Pfam" id="PF00067">
    <property type="entry name" value="p450"/>
    <property type="match status" value="2"/>
</dbReference>
<keyword evidence="5 7" id="KW-0408">Iron</keyword>
<keyword evidence="4" id="KW-0560">Oxidoreductase</keyword>
<dbReference type="CDD" id="cd20654">
    <property type="entry name" value="CYP82"/>
    <property type="match status" value="2"/>
</dbReference>
<keyword evidence="8" id="KW-1133">Transmembrane helix</keyword>
<dbReference type="InterPro" id="IPR036396">
    <property type="entry name" value="Cyt_P450_sf"/>
</dbReference>
<keyword evidence="8" id="KW-0812">Transmembrane</keyword>
<dbReference type="InterPro" id="IPR001128">
    <property type="entry name" value="Cyt_P450"/>
</dbReference>
<name>A0AAW2C3Z8_9ROSI</name>
<dbReference type="InterPro" id="IPR017972">
    <property type="entry name" value="Cyt_P450_CS"/>
</dbReference>
<comment type="similarity">
    <text evidence="1">Belongs to the cytochrome P450 family.</text>
</comment>
<dbReference type="GO" id="GO:0020037">
    <property type="term" value="F:heme binding"/>
    <property type="evidence" value="ECO:0007669"/>
    <property type="project" value="InterPro"/>
</dbReference>
<dbReference type="PRINTS" id="PR00463">
    <property type="entry name" value="EP450I"/>
</dbReference>
<evidence type="ECO:0000256" key="4">
    <source>
        <dbReference type="ARBA" id="ARBA00023002"/>
    </source>
</evidence>
<gene>
    <name evidence="9" type="ORF">SO802_022634</name>
</gene>
<dbReference type="SUPFAM" id="SSF48264">
    <property type="entry name" value="Cytochrome P450"/>
    <property type="match status" value="2"/>
</dbReference>
<dbReference type="Proteomes" id="UP001459277">
    <property type="component" value="Unassembled WGS sequence"/>
</dbReference>
<dbReference type="InterPro" id="IPR002401">
    <property type="entry name" value="Cyt_P450_E_grp-I"/>
</dbReference>
<dbReference type="Gene3D" id="1.10.630.10">
    <property type="entry name" value="Cytochrome P450"/>
    <property type="match status" value="2"/>
</dbReference>
<keyword evidence="3 7" id="KW-0479">Metal-binding</keyword>
<evidence type="ECO:0000256" key="7">
    <source>
        <dbReference type="PIRSR" id="PIRSR602401-1"/>
    </source>
</evidence>
<evidence type="ECO:0000256" key="6">
    <source>
        <dbReference type="ARBA" id="ARBA00023033"/>
    </source>
</evidence>
<evidence type="ECO:0000313" key="9">
    <source>
        <dbReference type="EMBL" id="KAK9992931.1"/>
    </source>
</evidence>
<dbReference type="AlphaFoldDB" id="A0AAW2C3Z8"/>
<evidence type="ECO:0000256" key="3">
    <source>
        <dbReference type="ARBA" id="ARBA00022723"/>
    </source>
</evidence>
<dbReference type="EMBL" id="JAZDWU010000008">
    <property type="protein sequence ID" value="KAK9992931.1"/>
    <property type="molecule type" value="Genomic_DNA"/>
</dbReference>
<comment type="caution">
    <text evidence="9">The sequence shown here is derived from an EMBL/GenBank/DDBJ whole genome shotgun (WGS) entry which is preliminary data.</text>
</comment>
<dbReference type="FunFam" id="1.10.630.10:FF:000026">
    <property type="entry name" value="Cytochrome P450 82C4"/>
    <property type="match status" value="2"/>
</dbReference>
<dbReference type="GO" id="GO:0016705">
    <property type="term" value="F:oxidoreductase activity, acting on paired donors, with incorporation or reduction of molecular oxygen"/>
    <property type="evidence" value="ECO:0007669"/>
    <property type="project" value="InterPro"/>
</dbReference>
<dbReference type="InterPro" id="IPR050651">
    <property type="entry name" value="Plant_Cytochrome_P450_Monoox"/>
</dbReference>
<evidence type="ECO:0000313" key="10">
    <source>
        <dbReference type="Proteomes" id="UP001459277"/>
    </source>
</evidence>
<dbReference type="GO" id="GO:0004497">
    <property type="term" value="F:monooxygenase activity"/>
    <property type="evidence" value="ECO:0007669"/>
    <property type="project" value="UniProtKB-KW"/>
</dbReference>
<dbReference type="GO" id="GO:0046246">
    <property type="term" value="P:terpene biosynthetic process"/>
    <property type="evidence" value="ECO:0007669"/>
    <property type="project" value="TreeGrafter"/>
</dbReference>
<evidence type="ECO:0000256" key="8">
    <source>
        <dbReference type="SAM" id="Phobius"/>
    </source>
</evidence>
<dbReference type="PANTHER" id="PTHR47947">
    <property type="entry name" value="CYTOCHROME P450 82C3-RELATED"/>
    <property type="match status" value="1"/>
</dbReference>
<reference evidence="9 10" key="1">
    <citation type="submission" date="2024-01" db="EMBL/GenBank/DDBJ databases">
        <title>A telomere-to-telomere, gap-free genome of sweet tea (Lithocarpus litseifolius).</title>
        <authorList>
            <person name="Zhou J."/>
        </authorList>
    </citation>
    <scope>NUCLEOTIDE SEQUENCE [LARGE SCALE GENOMIC DNA]</scope>
    <source>
        <strain evidence="9">Zhou-2022a</strain>
        <tissue evidence="9">Leaf</tissue>
    </source>
</reference>
<evidence type="ECO:0000256" key="5">
    <source>
        <dbReference type="ARBA" id="ARBA00023004"/>
    </source>
</evidence>
<keyword evidence="8" id="KW-0472">Membrane</keyword>
<evidence type="ECO:0000256" key="1">
    <source>
        <dbReference type="ARBA" id="ARBA00010617"/>
    </source>
</evidence>
<proteinExistence type="inferred from homology"/>
<evidence type="ECO:0000256" key="2">
    <source>
        <dbReference type="ARBA" id="ARBA00022617"/>
    </source>
</evidence>
<comment type="cofactor">
    <cofactor evidence="7">
        <name>heme</name>
        <dbReference type="ChEBI" id="CHEBI:30413"/>
    </cofactor>
</comment>
<sequence length="994" mass="111658">MEFCYHILTILGLFTLSVIFIALNIKPNTKRGNTKCIEIPEPSGALPIIGHLHLLGGQEPMAKILGAIADKYGSFFSLKMGIHRMLVVSSGEMVKEFLATHDKNFATRASIAVGKHLFYNNAIFALAPYGQYWRDVRKMATLELLSSHRLEKLKHVRFSEVESLIKNLHLLCTNNKVVTISELFDHMTFNISLRIIVGKRFSAATYGEEKSEACRFRSAIKEALYLSGVFVLSDAFPHLEWMDHRGHVSSMKRTAKELDSVLEIWLAEHLQKRLEQKSDGESDFMDVMLSSFPEDVEISGYARDVVVKATALILLLTGAGSTSTTLTWAISLLINHPSVLKAAQEELDMHVGKDKWVEESDIKNLKYLHAIVKETLRLYPPGPLTGIREAIEDCTVSGYFVPKGTRLLVNIWKLQRDPRVWSNPSEFQPERFMTTHADIEVRGQNFEYIPFSSGRRSCPAITYGMQVVHLALARVLQGFDITTMASVKVDMLEGPGIALPKVNPLDIAYPKRIEIPEPAGALPFIGHLHLLRSQIPAAQSLGAIADKFGSFFSLKIGFHRFIVVSSWEMAKEFLATNDRTFATRASIAAGKYMGYNNAVLALAPYGQYWRNVRKIATLELLSSHRLEKLKHVRFSEVESLIKDSHLLCTNNKVVTISKLFEHMTFNISLRMIAGKRFSATTYGEKRSEACRFQSAIKDALYLAGVFVLSDAIPYLEWIDYQGHIGFMKRTAKELDSVLEIWLNEHLQKQLEQKSDGESDFMDVMLSSLAEDAEISGHTRDTIVKANALILILTGAGSTATTLTWALSLLLNHPSVLKAAQEELDMHVGKDKWVEESDIQNLKYLQAIVKETLRLYPPGPLTGVREAMEDCTVGGYFIPKGTRLLINIWKLQRDPRVWSNPSEFQPERFLTTHADIGVRGQNFEYIPFSSGRRSCPGITFGLQVVHLALARLLQGFDITPMAGVKVDMREGPGIALPKVDPLDVILKPRLSMEYY</sequence>
<dbReference type="PANTHER" id="PTHR47947:SF25">
    <property type="entry name" value="DIMETHYLNONATRIENE SYNTHASE"/>
    <property type="match status" value="1"/>
</dbReference>
<dbReference type="PROSITE" id="PS00086">
    <property type="entry name" value="CYTOCHROME_P450"/>
    <property type="match status" value="2"/>
</dbReference>
<feature type="transmembrane region" description="Helical" evidence="8">
    <location>
        <begin position="6"/>
        <end position="25"/>
    </location>
</feature>
<dbReference type="PRINTS" id="PR00385">
    <property type="entry name" value="P450"/>
</dbReference>
<protein>
    <recommendedName>
        <fullName evidence="11">Cytochrome P450</fullName>
    </recommendedName>
</protein>
<keyword evidence="10" id="KW-1185">Reference proteome</keyword>
<keyword evidence="2 7" id="KW-0349">Heme</keyword>
<organism evidence="9 10">
    <name type="scientific">Lithocarpus litseifolius</name>
    <dbReference type="NCBI Taxonomy" id="425828"/>
    <lineage>
        <taxon>Eukaryota</taxon>
        <taxon>Viridiplantae</taxon>
        <taxon>Streptophyta</taxon>
        <taxon>Embryophyta</taxon>
        <taxon>Tracheophyta</taxon>
        <taxon>Spermatophyta</taxon>
        <taxon>Magnoliopsida</taxon>
        <taxon>eudicotyledons</taxon>
        <taxon>Gunneridae</taxon>
        <taxon>Pentapetalae</taxon>
        <taxon>rosids</taxon>
        <taxon>fabids</taxon>
        <taxon>Fagales</taxon>
        <taxon>Fagaceae</taxon>
        <taxon>Lithocarpus</taxon>
    </lineage>
</organism>
<dbReference type="GO" id="GO:0005506">
    <property type="term" value="F:iron ion binding"/>
    <property type="evidence" value="ECO:0007669"/>
    <property type="project" value="InterPro"/>
</dbReference>
<feature type="binding site" description="axial binding residue" evidence="7">
    <location>
        <position position="934"/>
    </location>
    <ligand>
        <name>heme</name>
        <dbReference type="ChEBI" id="CHEBI:30413"/>
    </ligand>
    <ligandPart>
        <name>Fe</name>
        <dbReference type="ChEBI" id="CHEBI:18248"/>
    </ligandPart>
</feature>
<accession>A0AAW2C3Z8</accession>
<keyword evidence="6" id="KW-0503">Monooxygenase</keyword>